<reference evidence="1 2" key="1">
    <citation type="journal article" date="2019" name="Nat. Ecol. Evol.">
        <title>Megaphylogeny resolves global patterns of mushroom evolution.</title>
        <authorList>
            <person name="Varga T."/>
            <person name="Krizsan K."/>
            <person name="Foldi C."/>
            <person name="Dima B."/>
            <person name="Sanchez-Garcia M."/>
            <person name="Sanchez-Ramirez S."/>
            <person name="Szollosi G.J."/>
            <person name="Szarkandi J.G."/>
            <person name="Papp V."/>
            <person name="Albert L."/>
            <person name="Andreopoulos W."/>
            <person name="Angelini C."/>
            <person name="Antonin V."/>
            <person name="Barry K.W."/>
            <person name="Bougher N.L."/>
            <person name="Buchanan P."/>
            <person name="Buyck B."/>
            <person name="Bense V."/>
            <person name="Catcheside P."/>
            <person name="Chovatia M."/>
            <person name="Cooper J."/>
            <person name="Damon W."/>
            <person name="Desjardin D."/>
            <person name="Finy P."/>
            <person name="Geml J."/>
            <person name="Haridas S."/>
            <person name="Hughes K."/>
            <person name="Justo A."/>
            <person name="Karasinski D."/>
            <person name="Kautmanova I."/>
            <person name="Kiss B."/>
            <person name="Kocsube S."/>
            <person name="Kotiranta H."/>
            <person name="LaButti K.M."/>
            <person name="Lechner B.E."/>
            <person name="Liimatainen K."/>
            <person name="Lipzen A."/>
            <person name="Lukacs Z."/>
            <person name="Mihaltcheva S."/>
            <person name="Morgado L.N."/>
            <person name="Niskanen T."/>
            <person name="Noordeloos M.E."/>
            <person name="Ohm R.A."/>
            <person name="Ortiz-Santana B."/>
            <person name="Ovrebo C."/>
            <person name="Racz N."/>
            <person name="Riley R."/>
            <person name="Savchenko A."/>
            <person name="Shiryaev A."/>
            <person name="Soop K."/>
            <person name="Spirin V."/>
            <person name="Szebenyi C."/>
            <person name="Tomsovsky M."/>
            <person name="Tulloss R.E."/>
            <person name="Uehling J."/>
            <person name="Grigoriev I.V."/>
            <person name="Vagvolgyi C."/>
            <person name="Papp T."/>
            <person name="Martin F.M."/>
            <person name="Miettinen O."/>
            <person name="Hibbett D.S."/>
            <person name="Nagy L.G."/>
        </authorList>
    </citation>
    <scope>NUCLEOTIDE SEQUENCE [LARGE SCALE GENOMIC DNA]</scope>
    <source>
        <strain evidence="1 2">FP101781</strain>
    </source>
</reference>
<dbReference type="OrthoDB" id="419694at2759"/>
<dbReference type="Proteomes" id="UP000298030">
    <property type="component" value="Unassembled WGS sequence"/>
</dbReference>
<organism evidence="1 2">
    <name type="scientific">Coprinellus micaceus</name>
    <name type="common">Glistening ink-cap mushroom</name>
    <name type="synonym">Coprinus micaceus</name>
    <dbReference type="NCBI Taxonomy" id="71717"/>
    <lineage>
        <taxon>Eukaryota</taxon>
        <taxon>Fungi</taxon>
        <taxon>Dikarya</taxon>
        <taxon>Basidiomycota</taxon>
        <taxon>Agaricomycotina</taxon>
        <taxon>Agaricomycetes</taxon>
        <taxon>Agaricomycetidae</taxon>
        <taxon>Agaricales</taxon>
        <taxon>Agaricineae</taxon>
        <taxon>Psathyrellaceae</taxon>
        <taxon>Coprinellus</taxon>
    </lineage>
</organism>
<dbReference type="AlphaFoldDB" id="A0A4Y7T523"/>
<evidence type="ECO:0000313" key="2">
    <source>
        <dbReference type="Proteomes" id="UP000298030"/>
    </source>
</evidence>
<comment type="caution">
    <text evidence="1">The sequence shown here is derived from an EMBL/GenBank/DDBJ whole genome shotgun (WGS) entry which is preliminary data.</text>
</comment>
<proteinExistence type="predicted"/>
<keyword evidence="2" id="KW-1185">Reference proteome</keyword>
<gene>
    <name evidence="1" type="ORF">FA13DRAFT_691000</name>
</gene>
<name>A0A4Y7T523_COPMI</name>
<dbReference type="EMBL" id="QPFP01000029">
    <property type="protein sequence ID" value="TEB29121.1"/>
    <property type="molecule type" value="Genomic_DNA"/>
</dbReference>
<protein>
    <submittedName>
        <fullName evidence="1">Uncharacterized protein</fullName>
    </submittedName>
</protein>
<evidence type="ECO:0000313" key="1">
    <source>
        <dbReference type="EMBL" id="TEB29121.1"/>
    </source>
</evidence>
<accession>A0A4Y7T523</accession>
<dbReference type="STRING" id="71717.A0A4Y7T523"/>
<sequence>MYEPTITIGQFVNAVEKDETLSLLHEPRLHRLGEPDPQLVWWIRDKVQPAVPKYVDQATYRIMPGSKVRNAIYKAGVTEWDHIRIHGLRPTLDEEMIVMVSVDKIEERDKNNSFVYIFIDMERAMKGGVEFFFTRHLQVVSPGDRSGVIPPRFFKDAVRVFTKTKSFRPAANSDARDAYAQGVAHITQYESDRAQ</sequence>